<sequence length="62" mass="7187">MSLLCEEASTKTSKKNPRAFGFGLPPEGCVCVEMKKRYKQTLVISVYWFMIKNLKNNSKRKK</sequence>
<accession>A0A132ABU5</accession>
<organism evidence="1 2">
    <name type="scientific">Sarcoptes scabiei</name>
    <name type="common">Itch mite</name>
    <name type="synonym">Acarus scabiei</name>
    <dbReference type="NCBI Taxonomy" id="52283"/>
    <lineage>
        <taxon>Eukaryota</taxon>
        <taxon>Metazoa</taxon>
        <taxon>Ecdysozoa</taxon>
        <taxon>Arthropoda</taxon>
        <taxon>Chelicerata</taxon>
        <taxon>Arachnida</taxon>
        <taxon>Acari</taxon>
        <taxon>Acariformes</taxon>
        <taxon>Sarcoptiformes</taxon>
        <taxon>Astigmata</taxon>
        <taxon>Psoroptidia</taxon>
        <taxon>Sarcoptoidea</taxon>
        <taxon>Sarcoptidae</taxon>
        <taxon>Sarcoptinae</taxon>
        <taxon>Sarcoptes</taxon>
    </lineage>
</organism>
<protein>
    <submittedName>
        <fullName evidence="1">Uncharacterized protein</fullName>
    </submittedName>
</protein>
<comment type="caution">
    <text evidence="1">The sequence shown here is derived from an EMBL/GenBank/DDBJ whole genome shotgun (WGS) entry which is preliminary data.</text>
</comment>
<evidence type="ECO:0000313" key="2">
    <source>
        <dbReference type="Proteomes" id="UP000616769"/>
    </source>
</evidence>
<dbReference type="EMBL" id="JXLN01012001">
    <property type="protein sequence ID" value="KPM07910.1"/>
    <property type="molecule type" value="Genomic_DNA"/>
</dbReference>
<proteinExistence type="predicted"/>
<reference evidence="1 2" key="1">
    <citation type="journal article" date="2015" name="Parasit. Vectors">
        <title>Draft genome of the scabies mite.</title>
        <authorList>
            <person name="Rider S.D.Jr."/>
            <person name="Morgan M.S."/>
            <person name="Arlian L.G."/>
        </authorList>
    </citation>
    <scope>NUCLEOTIDE SEQUENCE [LARGE SCALE GENOMIC DNA]</scope>
    <source>
        <strain evidence="1">Arlian Lab</strain>
    </source>
</reference>
<dbReference type="AlphaFoldDB" id="A0A132ABU5"/>
<dbReference type="Proteomes" id="UP000616769">
    <property type="component" value="Unassembled WGS sequence"/>
</dbReference>
<evidence type="ECO:0000313" key="1">
    <source>
        <dbReference type="EMBL" id="KPM07910.1"/>
    </source>
</evidence>
<gene>
    <name evidence="1" type="ORF">QR98_0064220</name>
</gene>
<name>A0A132ABU5_SARSC</name>
<dbReference type="VEuPathDB" id="VectorBase:SSCA008568"/>